<evidence type="ECO:0000256" key="1">
    <source>
        <dbReference type="SAM" id="MobiDB-lite"/>
    </source>
</evidence>
<organism evidence="2 3">
    <name type="scientific">Portunus trituberculatus</name>
    <name type="common">Swimming crab</name>
    <name type="synonym">Neptunus trituberculatus</name>
    <dbReference type="NCBI Taxonomy" id="210409"/>
    <lineage>
        <taxon>Eukaryota</taxon>
        <taxon>Metazoa</taxon>
        <taxon>Ecdysozoa</taxon>
        <taxon>Arthropoda</taxon>
        <taxon>Crustacea</taxon>
        <taxon>Multicrustacea</taxon>
        <taxon>Malacostraca</taxon>
        <taxon>Eumalacostraca</taxon>
        <taxon>Eucarida</taxon>
        <taxon>Decapoda</taxon>
        <taxon>Pleocyemata</taxon>
        <taxon>Brachyura</taxon>
        <taxon>Eubrachyura</taxon>
        <taxon>Portunoidea</taxon>
        <taxon>Portunidae</taxon>
        <taxon>Portuninae</taxon>
        <taxon>Portunus</taxon>
    </lineage>
</organism>
<protein>
    <submittedName>
        <fullName evidence="2">Uncharacterized protein</fullName>
    </submittedName>
</protein>
<dbReference type="Proteomes" id="UP000324222">
    <property type="component" value="Unassembled WGS sequence"/>
</dbReference>
<evidence type="ECO:0000313" key="2">
    <source>
        <dbReference type="EMBL" id="MPC68759.1"/>
    </source>
</evidence>
<comment type="caution">
    <text evidence="2">The sequence shown here is derived from an EMBL/GenBank/DDBJ whole genome shotgun (WGS) entry which is preliminary data.</text>
</comment>
<name>A0A5B7HGA0_PORTR</name>
<sequence length="72" mass="8205">MRPSLTQHITPAPPCRVPASPEPNHCRHRLSVALRVAERRGAARVRRNPRRCSCLAVQIRQRGTPSLYERGR</sequence>
<dbReference type="AlphaFoldDB" id="A0A5B7HGA0"/>
<dbReference type="EMBL" id="VSRR010028327">
    <property type="protein sequence ID" value="MPC68759.1"/>
    <property type="molecule type" value="Genomic_DNA"/>
</dbReference>
<reference evidence="2 3" key="1">
    <citation type="submission" date="2019-05" db="EMBL/GenBank/DDBJ databases">
        <title>Another draft genome of Portunus trituberculatus and its Hox gene families provides insights of decapod evolution.</title>
        <authorList>
            <person name="Jeong J.-H."/>
            <person name="Song I."/>
            <person name="Kim S."/>
            <person name="Choi T."/>
            <person name="Kim D."/>
            <person name="Ryu S."/>
            <person name="Kim W."/>
        </authorList>
    </citation>
    <scope>NUCLEOTIDE SEQUENCE [LARGE SCALE GENOMIC DNA]</scope>
    <source>
        <tissue evidence="2">Muscle</tissue>
    </source>
</reference>
<gene>
    <name evidence="2" type="ORF">E2C01_062967</name>
</gene>
<keyword evidence="3" id="KW-1185">Reference proteome</keyword>
<feature type="region of interest" description="Disordered" evidence="1">
    <location>
        <begin position="1"/>
        <end position="23"/>
    </location>
</feature>
<accession>A0A5B7HGA0</accession>
<evidence type="ECO:0000313" key="3">
    <source>
        <dbReference type="Proteomes" id="UP000324222"/>
    </source>
</evidence>
<proteinExistence type="predicted"/>